<keyword evidence="5 6" id="KW-0472">Membrane</keyword>
<feature type="transmembrane region" description="Helical" evidence="6">
    <location>
        <begin position="320"/>
        <end position="338"/>
    </location>
</feature>
<dbReference type="OrthoDB" id="9768783at2"/>
<feature type="transmembrane region" description="Helical" evidence="6">
    <location>
        <begin position="394"/>
        <end position="413"/>
    </location>
</feature>
<dbReference type="Gene3D" id="1.20.1250.20">
    <property type="entry name" value="MFS general substrate transporter like domains"/>
    <property type="match status" value="1"/>
</dbReference>
<dbReference type="InterPro" id="IPR036259">
    <property type="entry name" value="MFS_trans_sf"/>
</dbReference>
<evidence type="ECO:0000313" key="7">
    <source>
        <dbReference type="EMBL" id="AUH65236.1"/>
    </source>
</evidence>
<evidence type="ECO:0000256" key="2">
    <source>
        <dbReference type="ARBA" id="ARBA00022448"/>
    </source>
</evidence>
<dbReference type="InterPro" id="IPR050495">
    <property type="entry name" value="ATG22/LtaA_families"/>
</dbReference>
<reference evidence="7 8" key="1">
    <citation type="journal article" date="2013" name="Antonie Van Leeuwenhoek">
        <title>Paracoccus zhejiangensis sp. nov., isolated from activated sludge in wastewater-treatment system.</title>
        <authorList>
            <person name="Wu Z.G."/>
            <person name="Zhang D.F."/>
            <person name="Liu Y.L."/>
            <person name="Wang F."/>
            <person name="Jiang X."/>
            <person name="Li C."/>
            <person name="Li S.P."/>
            <person name="Hong Q."/>
            <person name="Li W.J."/>
        </authorList>
    </citation>
    <scope>NUCLEOTIDE SEQUENCE [LARGE SCALE GENOMIC DNA]</scope>
    <source>
        <strain evidence="7 8">J6</strain>
    </source>
</reference>
<feature type="transmembrane region" description="Helical" evidence="6">
    <location>
        <begin position="88"/>
        <end position="108"/>
    </location>
</feature>
<evidence type="ECO:0000256" key="6">
    <source>
        <dbReference type="SAM" id="Phobius"/>
    </source>
</evidence>
<evidence type="ECO:0000256" key="5">
    <source>
        <dbReference type="ARBA" id="ARBA00023136"/>
    </source>
</evidence>
<gene>
    <name evidence="7" type="ORF">CX676_14525</name>
</gene>
<name>A0A2H5F119_9RHOB</name>
<dbReference type="PANTHER" id="PTHR23519">
    <property type="entry name" value="AUTOPHAGY-RELATED PROTEIN 22"/>
    <property type="match status" value="1"/>
</dbReference>
<dbReference type="SUPFAM" id="SSF103473">
    <property type="entry name" value="MFS general substrate transporter"/>
    <property type="match status" value="1"/>
</dbReference>
<dbReference type="AlphaFoldDB" id="A0A2H5F119"/>
<dbReference type="GO" id="GO:0012505">
    <property type="term" value="C:endomembrane system"/>
    <property type="evidence" value="ECO:0007669"/>
    <property type="project" value="UniProtKB-SubCell"/>
</dbReference>
<feature type="transmembrane region" description="Helical" evidence="6">
    <location>
        <begin position="114"/>
        <end position="143"/>
    </location>
</feature>
<evidence type="ECO:0000256" key="3">
    <source>
        <dbReference type="ARBA" id="ARBA00022692"/>
    </source>
</evidence>
<dbReference type="Pfam" id="PF11700">
    <property type="entry name" value="ATG22"/>
    <property type="match status" value="1"/>
</dbReference>
<proteinExistence type="predicted"/>
<comment type="subcellular location">
    <subcellularLocation>
        <location evidence="1">Endomembrane system</location>
        <topology evidence="1">Multi-pass membrane protein</topology>
    </subcellularLocation>
</comment>
<keyword evidence="8" id="KW-1185">Reference proteome</keyword>
<protein>
    <submittedName>
        <fullName evidence="7">MFS transporter</fullName>
    </submittedName>
</protein>
<dbReference type="PANTHER" id="PTHR23519:SF1">
    <property type="entry name" value="AUTOPHAGY-RELATED PROTEIN 22"/>
    <property type="match status" value="1"/>
</dbReference>
<sequence>MNRKRIWGWWFFDWASQPFSTLLLTFIFSIYFGEIAKTHYIAMGESATIAGAEAQALWGMGLSISGVIIAVLAPILGAIADTTGRRMLWIWIFSAFYIIGSLGLWYLAPVQPDLVMALIWFGIGMIGMEFATIFTNALLPALAPEDEIGRISGSGYAFGYAGGLVALVIMLLFFAENPRTGHTLIGIRPLFGLDPELREGTRFAGPFTAIWYVVFMIPFFLWVKEPRLPRQSFSMGQTLSDLWRLLVSLGQRQSLTAWLISSMFSRDALNAIYAFGGIYAGTVLGWPVFLSGVFGVVSALAAAVISHLGGRADKAFGPKPVIIACTFALMAVCVVIVGMDRTTLFGIPLAEGSRLPDAIFFACGVVIGGAGGVLQSASRTMMVRHTTPEKATEAFGLFALSGKATAFLAPFLVAVVTEITGNQRIGISPLIVMFLLSLVLLHWVKAEGEAQQ</sequence>
<feature type="transmembrane region" description="Helical" evidence="6">
    <location>
        <begin position="425"/>
        <end position="444"/>
    </location>
</feature>
<keyword evidence="2" id="KW-0813">Transport</keyword>
<feature type="transmembrane region" description="Helical" evidence="6">
    <location>
        <begin position="203"/>
        <end position="223"/>
    </location>
</feature>
<dbReference type="Proteomes" id="UP000234530">
    <property type="component" value="Chromosome"/>
</dbReference>
<keyword evidence="4 6" id="KW-1133">Transmembrane helix</keyword>
<organism evidence="7 8">
    <name type="scientific">Paracoccus zhejiangensis</name>
    <dbReference type="NCBI Taxonomy" id="1077935"/>
    <lineage>
        <taxon>Bacteria</taxon>
        <taxon>Pseudomonadati</taxon>
        <taxon>Pseudomonadota</taxon>
        <taxon>Alphaproteobacteria</taxon>
        <taxon>Rhodobacterales</taxon>
        <taxon>Paracoccaceae</taxon>
        <taxon>Paracoccus</taxon>
    </lineage>
</organism>
<dbReference type="RefSeq" id="WP_101753261.1">
    <property type="nucleotide sequence ID" value="NZ_CP025430.1"/>
</dbReference>
<feature type="transmembrane region" description="Helical" evidence="6">
    <location>
        <begin position="358"/>
        <end position="374"/>
    </location>
</feature>
<dbReference type="InterPro" id="IPR024671">
    <property type="entry name" value="Atg22-like"/>
</dbReference>
<evidence type="ECO:0000256" key="1">
    <source>
        <dbReference type="ARBA" id="ARBA00004127"/>
    </source>
</evidence>
<feature type="transmembrane region" description="Helical" evidence="6">
    <location>
        <begin position="284"/>
        <end position="308"/>
    </location>
</feature>
<feature type="transmembrane region" description="Helical" evidence="6">
    <location>
        <begin position="155"/>
        <end position="175"/>
    </location>
</feature>
<evidence type="ECO:0000256" key="4">
    <source>
        <dbReference type="ARBA" id="ARBA00022989"/>
    </source>
</evidence>
<feature type="transmembrane region" description="Helical" evidence="6">
    <location>
        <begin position="12"/>
        <end position="36"/>
    </location>
</feature>
<dbReference type="KEGG" id="pzh:CX676_14525"/>
<accession>A0A2H5F119</accession>
<keyword evidence="3 6" id="KW-0812">Transmembrane</keyword>
<evidence type="ECO:0000313" key="8">
    <source>
        <dbReference type="Proteomes" id="UP000234530"/>
    </source>
</evidence>
<dbReference type="EMBL" id="CP025430">
    <property type="protein sequence ID" value="AUH65236.1"/>
    <property type="molecule type" value="Genomic_DNA"/>
</dbReference>
<feature type="transmembrane region" description="Helical" evidence="6">
    <location>
        <begin position="56"/>
        <end position="76"/>
    </location>
</feature>